<keyword evidence="6" id="KW-0411">Iron-sulfur</keyword>
<dbReference type="InterPro" id="IPR036136">
    <property type="entry name" value="Nit/Sulf_reduc_fer-like_dom_sf"/>
</dbReference>
<dbReference type="GO" id="GO:0046872">
    <property type="term" value="F:metal ion binding"/>
    <property type="evidence" value="ECO:0007669"/>
    <property type="project" value="UniProtKB-KW"/>
</dbReference>
<evidence type="ECO:0000313" key="10">
    <source>
        <dbReference type="Proteomes" id="UP000441523"/>
    </source>
</evidence>
<dbReference type="Gene3D" id="3.90.480.10">
    <property type="entry name" value="Sulfite Reductase Hemoprotein,Domain 2"/>
    <property type="match status" value="1"/>
</dbReference>
<evidence type="ECO:0000256" key="1">
    <source>
        <dbReference type="ARBA" id="ARBA00022485"/>
    </source>
</evidence>
<dbReference type="Proteomes" id="UP000441523">
    <property type="component" value="Unassembled WGS sequence"/>
</dbReference>
<protein>
    <submittedName>
        <fullName evidence="9">Precorrin-3B synthase</fullName>
        <ecNumber evidence="9">1.14.13.83</ecNumber>
    </submittedName>
</protein>
<dbReference type="GO" id="GO:0051539">
    <property type="term" value="F:4 iron, 4 sulfur cluster binding"/>
    <property type="evidence" value="ECO:0007669"/>
    <property type="project" value="UniProtKB-KW"/>
</dbReference>
<dbReference type="InterPro" id="IPR006066">
    <property type="entry name" value="NO2/SO3_Rdtase_FeS/sirohaem_BS"/>
</dbReference>
<dbReference type="GO" id="GO:0020037">
    <property type="term" value="F:heme binding"/>
    <property type="evidence" value="ECO:0007669"/>
    <property type="project" value="InterPro"/>
</dbReference>
<keyword evidence="1" id="KW-0004">4Fe-4S</keyword>
<evidence type="ECO:0000259" key="7">
    <source>
        <dbReference type="Pfam" id="PF01077"/>
    </source>
</evidence>
<organism evidence="9 10">
    <name type="scientific">Methylobacterium planeticum</name>
    <dbReference type="NCBI Taxonomy" id="2615211"/>
    <lineage>
        <taxon>Bacteria</taxon>
        <taxon>Pseudomonadati</taxon>
        <taxon>Pseudomonadota</taxon>
        <taxon>Alphaproteobacteria</taxon>
        <taxon>Hyphomicrobiales</taxon>
        <taxon>Methylobacteriaceae</taxon>
        <taxon>Methylobacterium</taxon>
    </lineage>
</organism>
<feature type="domain" description="Nitrite/Sulfite reductase ferredoxin-like" evidence="8">
    <location>
        <begin position="24"/>
        <end position="89"/>
    </location>
</feature>
<dbReference type="InterPro" id="IPR006067">
    <property type="entry name" value="NO2/SO3_Rdtase_4Fe4S_dom"/>
</dbReference>
<dbReference type="InterPro" id="IPR051329">
    <property type="entry name" value="NIR_SIR_4Fe-4S"/>
</dbReference>
<dbReference type="PRINTS" id="PR00397">
    <property type="entry name" value="SIROHAEM"/>
</dbReference>
<dbReference type="EMBL" id="VZZJ01000003">
    <property type="protein sequence ID" value="KAB1075278.1"/>
    <property type="molecule type" value="Genomic_DNA"/>
</dbReference>
<dbReference type="GO" id="GO:0043818">
    <property type="term" value="F:precorrin-3B synthase activity"/>
    <property type="evidence" value="ECO:0007669"/>
    <property type="project" value="UniProtKB-EC"/>
</dbReference>
<dbReference type="PANTHER" id="PTHR32439:SF9">
    <property type="entry name" value="BLR3264 PROTEIN"/>
    <property type="match status" value="1"/>
</dbReference>
<dbReference type="Gene3D" id="3.30.413.10">
    <property type="entry name" value="Sulfite Reductase Hemoprotein, domain 1"/>
    <property type="match status" value="2"/>
</dbReference>
<dbReference type="InterPro" id="IPR045854">
    <property type="entry name" value="NO2/SO3_Rdtase_4Fe4S_sf"/>
</dbReference>
<dbReference type="Pfam" id="PF03460">
    <property type="entry name" value="NIR_SIR_ferr"/>
    <property type="match status" value="1"/>
</dbReference>
<evidence type="ECO:0000256" key="3">
    <source>
        <dbReference type="ARBA" id="ARBA00022723"/>
    </source>
</evidence>
<dbReference type="EC" id="1.14.13.83" evidence="9"/>
<dbReference type="SUPFAM" id="SSF55124">
    <property type="entry name" value="Nitrite/Sulfite reductase N-terminal domain-like"/>
    <property type="match status" value="2"/>
</dbReference>
<dbReference type="InterPro" id="IPR012798">
    <property type="entry name" value="Cbl_synth_CobG-like"/>
</dbReference>
<evidence type="ECO:0000256" key="5">
    <source>
        <dbReference type="ARBA" id="ARBA00023004"/>
    </source>
</evidence>
<keyword evidence="5" id="KW-0408">Iron</keyword>
<keyword evidence="4 9" id="KW-0560">Oxidoreductase</keyword>
<reference evidence="9 10" key="1">
    <citation type="submission" date="2019-09" db="EMBL/GenBank/DDBJ databases">
        <title>YIM 132548 draft genome.</title>
        <authorList>
            <person name="Jiang L."/>
        </authorList>
    </citation>
    <scope>NUCLEOTIDE SEQUENCE [LARGE SCALE GENOMIC DNA]</scope>
    <source>
        <strain evidence="9 10">YIM 132548</strain>
    </source>
</reference>
<evidence type="ECO:0000256" key="6">
    <source>
        <dbReference type="ARBA" id="ARBA00023014"/>
    </source>
</evidence>
<gene>
    <name evidence="9" type="primary">cobG</name>
    <name evidence="9" type="ORF">F6X51_05175</name>
</gene>
<sequence>MSVPRRIAPTAPSRRGWCPGLARPMPTGDGLLARIHPPGGRLSPAQARAVAGAARDFGNGHVDVTARANLQIRGVRAETRGPLAAAVEAAGLGDARHDGGPQRLTLTHPLGGLDPAEAFDAAGIARAVEALGRALPGLPAKTLVAVEGLRWPLGETGADVLVRATGPDEAALGLAAEDGPLWLGPIGTTRLADAVAAALAAFAGTGGRRLRDLTDAERAAVARSAGAPAPFRARGTDLSRTGAGARDAALPAGLIPLAPGRIAVVVEAAFGRCGADGLECLAAIADGLGAPEIRLAPTRGFVLAAADQAAAAGALAALAAQGFVTEPDDPRRAVAACPGAPACASGTTPTLADAARLAEAFRPFAARGLRAHVSGCPKGCAHPGAADLTLVGADGRYGLVLGGTPGAEPAMQLTFEAALERVRRADSALGLDHAFRT</sequence>
<dbReference type="AlphaFoldDB" id="A0A6N6MTT7"/>
<name>A0A6N6MTT7_9HYPH</name>
<dbReference type="PANTHER" id="PTHR32439">
    <property type="entry name" value="FERREDOXIN--NITRITE REDUCTASE, CHLOROPLASTIC"/>
    <property type="match status" value="1"/>
</dbReference>
<dbReference type="InterPro" id="IPR005117">
    <property type="entry name" value="NiRdtase/SiRdtase_haem-b_fer"/>
</dbReference>
<keyword evidence="10" id="KW-1185">Reference proteome</keyword>
<dbReference type="NCBIfam" id="TIGR02435">
    <property type="entry name" value="CobG"/>
    <property type="match status" value="1"/>
</dbReference>
<feature type="domain" description="Nitrite/sulphite reductase 4Fe-4S" evidence="7">
    <location>
        <begin position="331"/>
        <end position="416"/>
    </location>
</feature>
<dbReference type="Pfam" id="PF01077">
    <property type="entry name" value="NIR_SIR"/>
    <property type="match status" value="1"/>
</dbReference>
<keyword evidence="3" id="KW-0479">Metal-binding</keyword>
<keyword evidence="2" id="KW-0349">Heme</keyword>
<dbReference type="PROSITE" id="PS00365">
    <property type="entry name" value="NIR_SIR"/>
    <property type="match status" value="1"/>
</dbReference>
<dbReference type="SUPFAM" id="SSF56014">
    <property type="entry name" value="Nitrite and sulphite reductase 4Fe-4S domain-like"/>
    <property type="match status" value="1"/>
</dbReference>
<accession>A0A6N6MTT7</accession>
<evidence type="ECO:0000256" key="4">
    <source>
        <dbReference type="ARBA" id="ARBA00023002"/>
    </source>
</evidence>
<evidence type="ECO:0000313" key="9">
    <source>
        <dbReference type="EMBL" id="KAB1075278.1"/>
    </source>
</evidence>
<evidence type="ECO:0000256" key="2">
    <source>
        <dbReference type="ARBA" id="ARBA00022617"/>
    </source>
</evidence>
<dbReference type="RefSeq" id="WP_150962148.1">
    <property type="nucleotide sequence ID" value="NZ_VZZJ01000003.1"/>
</dbReference>
<comment type="caution">
    <text evidence="9">The sequence shown here is derived from an EMBL/GenBank/DDBJ whole genome shotgun (WGS) entry which is preliminary data.</text>
</comment>
<proteinExistence type="predicted"/>
<evidence type="ECO:0000259" key="8">
    <source>
        <dbReference type="Pfam" id="PF03460"/>
    </source>
</evidence>